<dbReference type="AlphaFoldDB" id="A0A0K1NJ24"/>
<evidence type="ECO:0000313" key="6">
    <source>
        <dbReference type="Proteomes" id="UP000682005"/>
    </source>
</evidence>
<dbReference type="RefSeq" id="WP_025077495.1">
    <property type="nucleotide sequence ID" value="NZ_BAKO01000002.1"/>
</dbReference>
<evidence type="ECO:0000313" key="3">
    <source>
        <dbReference type="EMBL" id="AKU69097.1"/>
    </source>
</evidence>
<sequence>MSKKLYLQFLFLVAVICYAGNSSAQNHSLIPSTGQKVYVPITAKSAKGKLLITNYGSTTIRDFDYTLSFNGEDLVSKNYVLPKPLNRMEGTTIEVDVPPHTQVSETDLLFTITKVNGEVNGTSVNHATLPRVTVTKVPHRRVVVEEYTAMWCGYCPRGIALMENLAKNYPDDFIGIAVHTGGRADPLSCLDYAWKAADYRSRPTLHMNRNLLLGYVKAITEFEEERSRGADMDIDVTATWDARQENITVTPRVTFCVDKEDVTYGFAYVLTEDGMSSPEWYQNNYYAGRTEELGVSDELDYFIKADYTVKGLENNFVAIAAEGVKAPLTGYIQTPIKADEAQSHTYVFRNIPSKKLIQDKAKLKVCVLLINIKTGQIENAAKCTISPANTTAISSVSEGKETVVETARYTLDGRRITTPQKGINIVKYSDGRVCKEVVTR</sequence>
<evidence type="ECO:0000259" key="2">
    <source>
        <dbReference type="PROSITE" id="PS51352"/>
    </source>
</evidence>
<dbReference type="Proteomes" id="UP000682005">
    <property type="component" value="Chromosome 1"/>
</dbReference>
<evidence type="ECO:0000313" key="4">
    <source>
        <dbReference type="EMBL" id="QUB86722.1"/>
    </source>
</evidence>
<dbReference type="PROSITE" id="PS51352">
    <property type="entry name" value="THIOREDOXIN_2"/>
    <property type="match status" value="1"/>
</dbReference>
<evidence type="ECO:0000313" key="5">
    <source>
        <dbReference type="Proteomes" id="UP000060345"/>
    </source>
</evidence>
<dbReference type="EMBL" id="CP012074">
    <property type="protein sequence ID" value="AKU69097.1"/>
    <property type="molecule type" value="Genomic_DNA"/>
</dbReference>
<name>A0A0K1NJ24_9BACT</name>
<organism evidence="3 5">
    <name type="scientific">Prevotella fusca JCM 17724</name>
    <dbReference type="NCBI Taxonomy" id="1236517"/>
    <lineage>
        <taxon>Bacteria</taxon>
        <taxon>Pseudomonadati</taxon>
        <taxon>Bacteroidota</taxon>
        <taxon>Bacteroidia</taxon>
        <taxon>Bacteroidales</taxon>
        <taxon>Prevotellaceae</taxon>
        <taxon>Prevotella</taxon>
    </lineage>
</organism>
<gene>
    <name evidence="3" type="ORF">ADJ77_04535</name>
    <name evidence="4" type="ORF">J5A51_11655</name>
</gene>
<feature type="domain" description="Thioredoxin" evidence="2">
    <location>
        <begin position="101"/>
        <end position="304"/>
    </location>
</feature>
<evidence type="ECO:0000256" key="1">
    <source>
        <dbReference type="SAM" id="SignalP"/>
    </source>
</evidence>
<dbReference type="EMBL" id="CP072370">
    <property type="protein sequence ID" value="QUB86722.1"/>
    <property type="molecule type" value="Genomic_DNA"/>
</dbReference>
<accession>A0A0K1NJ24</accession>
<dbReference type="InterPro" id="IPR013766">
    <property type="entry name" value="Thioredoxin_domain"/>
</dbReference>
<dbReference type="STRING" id="1236517.ADJ77_04535"/>
<feature type="chain" id="PRO_5044544496" evidence="1">
    <location>
        <begin position="20"/>
        <end position="440"/>
    </location>
</feature>
<reference evidence="4 6" key="2">
    <citation type="submission" date="2021-03" db="EMBL/GenBank/DDBJ databases">
        <title>Human Oral Microbial Genomes.</title>
        <authorList>
            <person name="Johnston C.D."/>
            <person name="Chen T."/>
            <person name="Dewhirst F.E."/>
        </authorList>
    </citation>
    <scope>NUCLEOTIDE SEQUENCE [LARGE SCALE GENOMIC DNA]</scope>
    <source>
        <strain evidence="4 6">W1435</strain>
    </source>
</reference>
<protein>
    <submittedName>
        <fullName evidence="4">Thioredoxin family protein</fullName>
    </submittedName>
</protein>
<keyword evidence="6" id="KW-1185">Reference proteome</keyword>
<dbReference type="SUPFAM" id="SSF52833">
    <property type="entry name" value="Thioredoxin-like"/>
    <property type="match status" value="1"/>
</dbReference>
<feature type="signal peptide" evidence="1">
    <location>
        <begin position="1"/>
        <end position="19"/>
    </location>
</feature>
<dbReference type="KEGG" id="pfus:ADJ77_04535"/>
<dbReference type="OrthoDB" id="1042999at2"/>
<dbReference type="Proteomes" id="UP000060345">
    <property type="component" value="Chromosome 1"/>
</dbReference>
<dbReference type="eggNOG" id="ENOG50334K4">
    <property type="taxonomic scope" value="Bacteria"/>
</dbReference>
<keyword evidence="1" id="KW-0732">Signal</keyword>
<proteinExistence type="predicted"/>
<reference evidence="3 5" key="1">
    <citation type="submission" date="2015-07" db="EMBL/GenBank/DDBJ databases">
        <authorList>
            <person name="Noorani M."/>
        </authorList>
    </citation>
    <scope>NUCLEOTIDE SEQUENCE [LARGE SCALE GENOMIC DNA]</scope>
    <source>
        <strain evidence="3 5">W1435</strain>
    </source>
</reference>
<dbReference type="InterPro" id="IPR036249">
    <property type="entry name" value="Thioredoxin-like_sf"/>
</dbReference>